<evidence type="ECO:0008006" key="3">
    <source>
        <dbReference type="Google" id="ProtNLM"/>
    </source>
</evidence>
<reference evidence="1 2" key="1">
    <citation type="submission" date="2016-03" db="EMBL/GenBank/DDBJ databases">
        <authorList>
            <person name="Ploux O."/>
        </authorList>
    </citation>
    <scope>NUCLEOTIDE SEQUENCE [LARGE SCALE GENOMIC DNA]</scope>
    <source>
        <strain evidence="1 2">UAMH 11012</strain>
    </source>
</reference>
<name>A0A1L7XR91_9HELO</name>
<dbReference type="Gene3D" id="3.10.450.50">
    <property type="match status" value="1"/>
</dbReference>
<proteinExistence type="predicted"/>
<gene>
    <name evidence="1" type="ORF">PAC_17346</name>
</gene>
<organism evidence="1 2">
    <name type="scientific">Phialocephala subalpina</name>
    <dbReference type="NCBI Taxonomy" id="576137"/>
    <lineage>
        <taxon>Eukaryota</taxon>
        <taxon>Fungi</taxon>
        <taxon>Dikarya</taxon>
        <taxon>Ascomycota</taxon>
        <taxon>Pezizomycotina</taxon>
        <taxon>Leotiomycetes</taxon>
        <taxon>Helotiales</taxon>
        <taxon>Mollisiaceae</taxon>
        <taxon>Phialocephala</taxon>
        <taxon>Phialocephala fortinii species complex</taxon>
    </lineage>
</organism>
<evidence type="ECO:0000313" key="2">
    <source>
        <dbReference type="Proteomes" id="UP000184330"/>
    </source>
</evidence>
<dbReference type="EMBL" id="FJOG01000044">
    <property type="protein sequence ID" value="CZR67447.1"/>
    <property type="molecule type" value="Genomic_DNA"/>
</dbReference>
<dbReference type="Proteomes" id="UP000184330">
    <property type="component" value="Unassembled WGS sequence"/>
</dbReference>
<evidence type="ECO:0000313" key="1">
    <source>
        <dbReference type="EMBL" id="CZR67447.1"/>
    </source>
</evidence>
<dbReference type="AlphaFoldDB" id="A0A1L7XR91"/>
<sequence length="142" mass="15751">MSTSKNNQNLESLWERLSTLTKETPLSTLNEITAFFAPTGSFYPNGMTQPPCTSHESLITTFQNLATYWKMAERKVVSHVEGEDGTIVNAMDNKLLILGEEVNGFGECEVVKFDAEGRIKEYLLYCDSTAVKEVFAKKAAAA</sequence>
<dbReference type="OrthoDB" id="3775006at2759"/>
<accession>A0A1L7XR91</accession>
<protein>
    <recommendedName>
        <fullName evidence="3">SnoaL-like domain-containing protein</fullName>
    </recommendedName>
</protein>
<keyword evidence="2" id="KW-1185">Reference proteome</keyword>